<name>A0A803Q7S4_CANSA</name>
<feature type="domain" description="DUF4283" evidence="1">
    <location>
        <begin position="32"/>
        <end position="111"/>
    </location>
</feature>
<dbReference type="InterPro" id="IPR036691">
    <property type="entry name" value="Endo/exonu/phosph_ase_sf"/>
</dbReference>
<dbReference type="GO" id="GO:0008270">
    <property type="term" value="F:zinc ion binding"/>
    <property type="evidence" value="ECO:0007669"/>
    <property type="project" value="InterPro"/>
</dbReference>
<evidence type="ECO:0000313" key="3">
    <source>
        <dbReference type="Proteomes" id="UP000596661"/>
    </source>
</evidence>
<dbReference type="Gramene" id="evm.model.08.1151">
    <property type="protein sequence ID" value="cds.evm.model.08.1151"/>
    <property type="gene ID" value="evm.TU.08.1151"/>
</dbReference>
<dbReference type="EMBL" id="UZAU01000705">
    <property type="status" value="NOT_ANNOTATED_CDS"/>
    <property type="molecule type" value="Genomic_DNA"/>
</dbReference>
<evidence type="ECO:0000313" key="2">
    <source>
        <dbReference type="EnsemblPlants" id="cds.evm.model.08.1151"/>
    </source>
</evidence>
<organism evidence="2 3">
    <name type="scientific">Cannabis sativa</name>
    <name type="common">Hemp</name>
    <name type="synonym">Marijuana</name>
    <dbReference type="NCBI Taxonomy" id="3483"/>
    <lineage>
        <taxon>Eukaryota</taxon>
        <taxon>Viridiplantae</taxon>
        <taxon>Streptophyta</taxon>
        <taxon>Embryophyta</taxon>
        <taxon>Tracheophyta</taxon>
        <taxon>Spermatophyta</taxon>
        <taxon>Magnoliopsida</taxon>
        <taxon>eudicotyledons</taxon>
        <taxon>Gunneridae</taxon>
        <taxon>Pentapetalae</taxon>
        <taxon>rosids</taxon>
        <taxon>fabids</taxon>
        <taxon>Rosales</taxon>
        <taxon>Cannabaceae</taxon>
        <taxon>Cannabis</taxon>
    </lineage>
</organism>
<evidence type="ECO:0000259" key="1">
    <source>
        <dbReference type="Pfam" id="PF14111"/>
    </source>
</evidence>
<dbReference type="PANTHER" id="PTHR31286">
    <property type="entry name" value="GLYCINE-RICH CELL WALL STRUCTURAL PROTEIN 1.8-LIKE"/>
    <property type="match status" value="1"/>
</dbReference>
<dbReference type="InterPro" id="IPR040256">
    <property type="entry name" value="At4g02000-like"/>
</dbReference>
<protein>
    <recommendedName>
        <fullName evidence="1">DUF4283 domain-containing protein</fullName>
    </recommendedName>
</protein>
<dbReference type="EnsemblPlants" id="evm.model.08.1151">
    <property type="protein sequence ID" value="cds.evm.model.08.1151"/>
    <property type="gene ID" value="evm.TU.08.1151"/>
</dbReference>
<dbReference type="Gene3D" id="3.60.10.10">
    <property type="entry name" value="Endonuclease/exonuclease/phosphatase"/>
    <property type="match status" value="1"/>
</dbReference>
<dbReference type="SUPFAM" id="SSF57756">
    <property type="entry name" value="Retrovirus zinc finger-like domains"/>
    <property type="match status" value="1"/>
</dbReference>
<dbReference type="InterPro" id="IPR025558">
    <property type="entry name" value="DUF4283"/>
</dbReference>
<sequence length="479" mass="56105">MRNLENSFRNSGDNNSKVRITFEDIEEEVSFWTPSIVCYVLGANPPLHVLEGFVNRIWKDKIDKVKLLAYGVFIIRFSSIEYRDQILNGGYIFFNRRPVIMKPWNPHENFKKENVKCVPIWIQLEELELKYWGHGTLSKIVSQVGKFVMLDSITRERERLSYARVMVEVMMDQKFPDFLEFENEFGSTTTVMLKYEWKPVACTHCSGFGHTAEECRKHSNGKPQWVMKKDNRKQVETDAEGFVKVTRNKSKAEYNESEVAGKKGASTMIYAANNRVERRVLWKDLNDLNTSENWLLMGDFNDILAKEEMIGFRVKSYPDSDFLQCVNSCGLEDVKSSGNFFIWSNKQSGEDRIYSKIDRILANQTWINRYEYAEAVFLNEGIFDHSPGILTLYLGIVRGKKPFKYFRMWKSHPKYELALNEIWKSEIRGSKMYQVVSKMKQLKVKLKEINREGFSDLHSALIVVKQIWINGKIYFRSNI</sequence>
<dbReference type="Proteomes" id="UP000596661">
    <property type="component" value="Chromosome 8"/>
</dbReference>
<dbReference type="AlphaFoldDB" id="A0A803Q7S4"/>
<proteinExistence type="predicted"/>
<dbReference type="OMA" id="INWENGN"/>
<accession>A0A803Q7S4</accession>
<dbReference type="PANTHER" id="PTHR31286:SF165">
    <property type="entry name" value="DUF4283 DOMAIN-CONTAINING PROTEIN"/>
    <property type="match status" value="1"/>
</dbReference>
<dbReference type="Pfam" id="PF14111">
    <property type="entry name" value="DUF4283"/>
    <property type="match status" value="1"/>
</dbReference>
<reference evidence="2" key="2">
    <citation type="submission" date="2021-03" db="UniProtKB">
        <authorList>
            <consortium name="EnsemblPlants"/>
        </authorList>
    </citation>
    <scope>IDENTIFICATION</scope>
</reference>
<dbReference type="SUPFAM" id="SSF56219">
    <property type="entry name" value="DNase I-like"/>
    <property type="match status" value="1"/>
</dbReference>
<dbReference type="InterPro" id="IPR036875">
    <property type="entry name" value="Znf_CCHC_sf"/>
</dbReference>
<reference evidence="2" key="1">
    <citation type="submission" date="2018-11" db="EMBL/GenBank/DDBJ databases">
        <authorList>
            <person name="Grassa J C."/>
        </authorList>
    </citation>
    <scope>NUCLEOTIDE SEQUENCE [LARGE SCALE GENOMIC DNA]</scope>
</reference>
<dbReference type="GO" id="GO:0003676">
    <property type="term" value="F:nucleic acid binding"/>
    <property type="evidence" value="ECO:0007669"/>
    <property type="project" value="InterPro"/>
</dbReference>
<keyword evidence="3" id="KW-1185">Reference proteome</keyword>